<name>A0A212F2T4_DANPL</name>
<accession>A0A212F2T4</accession>
<dbReference type="InParanoid" id="A0A212F2T4"/>
<protein>
    <submittedName>
        <fullName evidence="1">Uncharacterized protein</fullName>
    </submittedName>
</protein>
<dbReference type="Proteomes" id="UP000007151">
    <property type="component" value="Unassembled WGS sequence"/>
</dbReference>
<dbReference type="EMBL" id="AGBW02010691">
    <property type="protein sequence ID" value="OWR48033.1"/>
    <property type="molecule type" value="Genomic_DNA"/>
</dbReference>
<reference evidence="1 2" key="1">
    <citation type="journal article" date="2011" name="Cell">
        <title>The monarch butterfly genome yields insights into long-distance migration.</title>
        <authorList>
            <person name="Zhan S."/>
            <person name="Merlin C."/>
            <person name="Boore J.L."/>
            <person name="Reppert S.M."/>
        </authorList>
    </citation>
    <scope>NUCLEOTIDE SEQUENCE [LARGE SCALE GENOMIC DNA]</scope>
    <source>
        <strain evidence="1">F-2</strain>
    </source>
</reference>
<comment type="caution">
    <text evidence="1">The sequence shown here is derived from an EMBL/GenBank/DDBJ whole genome shotgun (WGS) entry which is preliminary data.</text>
</comment>
<evidence type="ECO:0000313" key="1">
    <source>
        <dbReference type="EMBL" id="OWR48033.1"/>
    </source>
</evidence>
<organism evidence="1 2">
    <name type="scientific">Danaus plexippus plexippus</name>
    <dbReference type="NCBI Taxonomy" id="278856"/>
    <lineage>
        <taxon>Eukaryota</taxon>
        <taxon>Metazoa</taxon>
        <taxon>Ecdysozoa</taxon>
        <taxon>Arthropoda</taxon>
        <taxon>Hexapoda</taxon>
        <taxon>Insecta</taxon>
        <taxon>Pterygota</taxon>
        <taxon>Neoptera</taxon>
        <taxon>Endopterygota</taxon>
        <taxon>Lepidoptera</taxon>
        <taxon>Glossata</taxon>
        <taxon>Ditrysia</taxon>
        <taxon>Papilionoidea</taxon>
        <taxon>Nymphalidae</taxon>
        <taxon>Danainae</taxon>
        <taxon>Danaini</taxon>
        <taxon>Danaina</taxon>
        <taxon>Danaus</taxon>
        <taxon>Danaus</taxon>
    </lineage>
</organism>
<proteinExistence type="predicted"/>
<keyword evidence="2" id="KW-1185">Reference proteome</keyword>
<dbReference type="KEGG" id="dpl:KGM_206020"/>
<evidence type="ECO:0000313" key="2">
    <source>
        <dbReference type="Proteomes" id="UP000007151"/>
    </source>
</evidence>
<sequence length="61" mass="7220">MFRKQNEQHLIGLMTSCRQYEMQATRAKTSRRLLSNEELYEAPTTQSYQSTFCVEVAFCYT</sequence>
<dbReference type="AlphaFoldDB" id="A0A212F2T4"/>
<gene>
    <name evidence="1" type="ORF">KGM_206020</name>
</gene>